<keyword evidence="4" id="KW-1185">Reference proteome</keyword>
<keyword evidence="2" id="KW-0812">Transmembrane</keyword>
<dbReference type="InParanoid" id="A0A194WYS7"/>
<evidence type="ECO:0000313" key="3">
    <source>
        <dbReference type="EMBL" id="KUJ13118.1"/>
    </source>
</evidence>
<protein>
    <submittedName>
        <fullName evidence="3">Uncharacterized protein</fullName>
    </submittedName>
</protein>
<keyword evidence="2" id="KW-1133">Transmembrane helix</keyword>
<name>A0A194WYS7_MOLSC</name>
<organism evidence="3 4">
    <name type="scientific">Mollisia scopiformis</name>
    <name type="common">Conifer needle endophyte fungus</name>
    <name type="synonym">Phialocephala scopiformis</name>
    <dbReference type="NCBI Taxonomy" id="149040"/>
    <lineage>
        <taxon>Eukaryota</taxon>
        <taxon>Fungi</taxon>
        <taxon>Dikarya</taxon>
        <taxon>Ascomycota</taxon>
        <taxon>Pezizomycotina</taxon>
        <taxon>Leotiomycetes</taxon>
        <taxon>Helotiales</taxon>
        <taxon>Mollisiaceae</taxon>
        <taxon>Mollisia</taxon>
    </lineage>
</organism>
<reference evidence="3 4" key="1">
    <citation type="submission" date="2015-10" db="EMBL/GenBank/DDBJ databases">
        <title>Full genome of DAOMC 229536 Phialocephala scopiformis, a fungal endophyte of spruce producing the potent anti-insectan compound rugulosin.</title>
        <authorList>
            <consortium name="DOE Joint Genome Institute"/>
            <person name="Walker A.K."/>
            <person name="Frasz S.L."/>
            <person name="Seifert K.A."/>
            <person name="Miller J.D."/>
            <person name="Mondo S.J."/>
            <person name="Labutti K."/>
            <person name="Lipzen A."/>
            <person name="Dockter R."/>
            <person name="Kennedy M."/>
            <person name="Grigoriev I.V."/>
            <person name="Spatafora J.W."/>
        </authorList>
    </citation>
    <scope>NUCLEOTIDE SEQUENCE [LARGE SCALE GENOMIC DNA]</scope>
    <source>
        <strain evidence="3 4">CBS 120377</strain>
    </source>
</reference>
<dbReference type="EMBL" id="KQ947423">
    <property type="protein sequence ID" value="KUJ13118.1"/>
    <property type="molecule type" value="Genomic_DNA"/>
</dbReference>
<feature type="region of interest" description="Disordered" evidence="1">
    <location>
        <begin position="271"/>
        <end position="317"/>
    </location>
</feature>
<sequence length="317" mass="33620">MTTTTPSSPPSSSSTSTTFITDQVSIAAFNRGPVTASFTPPVSCLSTLTLFNSQFYFGHRAEGYFDTACYPSSTSSLAADAWDVYYYSPAQCPSGWAQATSIAYSFGRSATQLSLGSDTTAVVCCPGYFYVGNDHACQSNIASTTTSVLYISPVLNNNLWYSTDGNAPSTTTITETATSANWILGDGIAVWWQSSDLKAFAAATGTSSTPTQSTGTQSTSTATHSVTSTPSSHGLSSGAKIGIGIGIPLGVIALGLIGFFVYFRRRRRNPIPQTEPQETSEFKAPGEPELQDTSKYGAPAHEMYSDNEPRSHYELSS</sequence>
<feature type="transmembrane region" description="Helical" evidence="2">
    <location>
        <begin position="241"/>
        <end position="263"/>
    </location>
</feature>
<dbReference type="RefSeq" id="XP_018067473.1">
    <property type="nucleotide sequence ID" value="XM_018222905.1"/>
</dbReference>
<proteinExistence type="predicted"/>
<dbReference type="KEGG" id="psco:LY89DRAFT_785617"/>
<evidence type="ECO:0000256" key="1">
    <source>
        <dbReference type="SAM" id="MobiDB-lite"/>
    </source>
</evidence>
<keyword evidence="2" id="KW-0472">Membrane</keyword>
<dbReference type="AlphaFoldDB" id="A0A194WYS7"/>
<dbReference type="OrthoDB" id="4770059at2759"/>
<gene>
    <name evidence="3" type="ORF">LY89DRAFT_785617</name>
</gene>
<feature type="compositionally biased region" description="Basic and acidic residues" evidence="1">
    <location>
        <begin position="303"/>
        <end position="317"/>
    </location>
</feature>
<feature type="region of interest" description="Disordered" evidence="1">
    <location>
        <begin position="205"/>
        <end position="235"/>
    </location>
</feature>
<evidence type="ECO:0000256" key="2">
    <source>
        <dbReference type="SAM" id="Phobius"/>
    </source>
</evidence>
<dbReference type="Proteomes" id="UP000070700">
    <property type="component" value="Unassembled WGS sequence"/>
</dbReference>
<accession>A0A194WYS7</accession>
<evidence type="ECO:0000313" key="4">
    <source>
        <dbReference type="Proteomes" id="UP000070700"/>
    </source>
</evidence>
<dbReference type="GeneID" id="28832631"/>